<dbReference type="InterPro" id="IPR050902">
    <property type="entry name" value="ABC_Transporter_SBP"/>
</dbReference>
<keyword evidence="1 2" id="KW-0732">Signal</keyword>
<feature type="chain" id="PRO_5011543416" evidence="2">
    <location>
        <begin position="23"/>
        <end position="295"/>
    </location>
</feature>
<dbReference type="SUPFAM" id="SSF53807">
    <property type="entry name" value="Helical backbone' metal receptor"/>
    <property type="match status" value="1"/>
</dbReference>
<sequence>MTTRYSLSPLLALFLLVPGLAAAVTVQDGLGEELELAEPAERIVSLAPHATEMLFAAGAGERVVAVSSHSDHPPEAAERTDIGGYSGPDMEAILAAEPDLVVAWAEGNPRGPVRRLRELGVPVFVSDPRGLADIPAELRALGRLAGTGETAEPAADDFTERVAALREAHQGAAPLRVFYAIWDRPLMTLSRGHPVTEVMELCGGVNVFADAEGASPRISEEAVLAAEPEVIIAGGMGEEQPEWLERWRRWPELPAVADDNLFFIKPDILQRTGPRLVEGAERLCAVLDQARERAQ</sequence>
<evidence type="ECO:0000256" key="2">
    <source>
        <dbReference type="SAM" id="SignalP"/>
    </source>
</evidence>
<dbReference type="NCBIfam" id="NF038402">
    <property type="entry name" value="TroA_like"/>
    <property type="match status" value="1"/>
</dbReference>
<dbReference type="InterPro" id="IPR054828">
    <property type="entry name" value="Vit_B12_bind_prot"/>
</dbReference>
<dbReference type="AlphaFoldDB" id="A0A1I1T3J4"/>
<dbReference type="STRING" id="1123397.SAMN05660831_01781"/>
<name>A0A1I1T3J4_9GAMM</name>
<keyword evidence="5" id="KW-1185">Reference proteome</keyword>
<dbReference type="InterPro" id="IPR002491">
    <property type="entry name" value="ABC_transptr_periplasmic_BD"/>
</dbReference>
<feature type="signal peptide" evidence="2">
    <location>
        <begin position="1"/>
        <end position="22"/>
    </location>
</feature>
<evidence type="ECO:0000256" key="1">
    <source>
        <dbReference type="ARBA" id="ARBA00022729"/>
    </source>
</evidence>
<feature type="domain" description="Fe/B12 periplasmic-binding" evidence="3">
    <location>
        <begin position="42"/>
        <end position="291"/>
    </location>
</feature>
<dbReference type="Proteomes" id="UP000198611">
    <property type="component" value="Unassembled WGS sequence"/>
</dbReference>
<dbReference type="RefSeq" id="WP_205407786.1">
    <property type="nucleotide sequence ID" value="NZ_FOMJ01000006.1"/>
</dbReference>
<proteinExistence type="predicted"/>
<dbReference type="CDD" id="cd01144">
    <property type="entry name" value="BtuF"/>
    <property type="match status" value="1"/>
</dbReference>
<dbReference type="PROSITE" id="PS50983">
    <property type="entry name" value="FE_B12_PBP"/>
    <property type="match status" value="1"/>
</dbReference>
<dbReference type="GO" id="GO:0071281">
    <property type="term" value="P:cellular response to iron ion"/>
    <property type="evidence" value="ECO:0007669"/>
    <property type="project" value="TreeGrafter"/>
</dbReference>
<evidence type="ECO:0000259" key="3">
    <source>
        <dbReference type="PROSITE" id="PS50983"/>
    </source>
</evidence>
<protein>
    <submittedName>
        <fullName evidence="4">Iron complex transport system substrate-binding protein</fullName>
    </submittedName>
</protein>
<dbReference type="PANTHER" id="PTHR30535:SF34">
    <property type="entry name" value="MOLYBDATE-BINDING PROTEIN MOLA"/>
    <property type="match status" value="1"/>
</dbReference>
<dbReference type="Gene3D" id="3.40.50.1980">
    <property type="entry name" value="Nitrogenase molybdenum iron protein domain"/>
    <property type="match status" value="2"/>
</dbReference>
<gene>
    <name evidence="4" type="ORF">SAMN05660831_01781</name>
</gene>
<dbReference type="PANTHER" id="PTHR30535">
    <property type="entry name" value="VITAMIN B12-BINDING PROTEIN"/>
    <property type="match status" value="1"/>
</dbReference>
<dbReference type="Pfam" id="PF01497">
    <property type="entry name" value="Peripla_BP_2"/>
    <property type="match status" value="1"/>
</dbReference>
<evidence type="ECO:0000313" key="5">
    <source>
        <dbReference type="Proteomes" id="UP000198611"/>
    </source>
</evidence>
<accession>A0A1I1T3J4</accession>
<organism evidence="4 5">
    <name type="scientific">Thiohalospira halophila DSM 15071</name>
    <dbReference type="NCBI Taxonomy" id="1123397"/>
    <lineage>
        <taxon>Bacteria</taxon>
        <taxon>Pseudomonadati</taxon>
        <taxon>Pseudomonadota</taxon>
        <taxon>Gammaproteobacteria</taxon>
        <taxon>Thiohalospirales</taxon>
        <taxon>Thiohalospiraceae</taxon>
        <taxon>Thiohalospira</taxon>
    </lineage>
</organism>
<dbReference type="EMBL" id="FOMJ01000006">
    <property type="protein sequence ID" value="SFD53245.1"/>
    <property type="molecule type" value="Genomic_DNA"/>
</dbReference>
<reference evidence="4 5" key="1">
    <citation type="submission" date="2016-10" db="EMBL/GenBank/DDBJ databases">
        <authorList>
            <person name="de Groot N.N."/>
        </authorList>
    </citation>
    <scope>NUCLEOTIDE SEQUENCE [LARGE SCALE GENOMIC DNA]</scope>
    <source>
        <strain evidence="4 5">HL3</strain>
    </source>
</reference>
<evidence type="ECO:0000313" key="4">
    <source>
        <dbReference type="EMBL" id="SFD53245.1"/>
    </source>
</evidence>